<protein>
    <recommendedName>
        <fullName evidence="2">Aminotransferase-like plant mobile domain-containing protein</fullName>
    </recommendedName>
</protein>
<dbReference type="EnsemblPlants" id="EMT21054">
    <property type="protein sequence ID" value="EMT21054"/>
    <property type="gene ID" value="F775_04879"/>
</dbReference>
<dbReference type="ExpressionAtlas" id="M8BGE9">
    <property type="expression patterns" value="baseline"/>
</dbReference>
<dbReference type="AlphaFoldDB" id="M8BGE9"/>
<proteinExistence type="predicted"/>
<accession>M8BGE9</accession>
<sequence length="185" mass="20779">MSEFCDGKRKAVTEIGFGGVLRMPMNGNANLRRTVSLLSRVDLNSRSLPIGKDVRVQMSPKHIERLTGTPSRGRRVCGLDPDTPEERMDFVRLAMGSQRFCDDGLKVAELVVRREWDGPVIAERVEEFKVAFVVSIVGRFLAPSAKRGDHGCSNFWGSLYKADEIREYNWSAYFLAHIMDAAGRV</sequence>
<evidence type="ECO:0000313" key="1">
    <source>
        <dbReference type="EnsemblPlants" id="EMT21054"/>
    </source>
</evidence>
<organism evidence="1">
    <name type="scientific">Aegilops tauschii</name>
    <name type="common">Tausch's goatgrass</name>
    <name type="synonym">Aegilops squarrosa</name>
    <dbReference type="NCBI Taxonomy" id="37682"/>
    <lineage>
        <taxon>Eukaryota</taxon>
        <taxon>Viridiplantae</taxon>
        <taxon>Streptophyta</taxon>
        <taxon>Embryophyta</taxon>
        <taxon>Tracheophyta</taxon>
        <taxon>Spermatophyta</taxon>
        <taxon>Magnoliopsida</taxon>
        <taxon>Liliopsida</taxon>
        <taxon>Poales</taxon>
        <taxon>Poaceae</taxon>
        <taxon>BOP clade</taxon>
        <taxon>Pooideae</taxon>
        <taxon>Triticodae</taxon>
        <taxon>Triticeae</taxon>
        <taxon>Triticinae</taxon>
        <taxon>Aegilops</taxon>
    </lineage>
</organism>
<dbReference type="PANTHER" id="PTHR34835">
    <property type="entry name" value="OS07G0283600 PROTEIN-RELATED"/>
    <property type="match status" value="1"/>
</dbReference>
<name>M8BGE9_AEGTA</name>
<dbReference type="PANTHER" id="PTHR34835:SF63">
    <property type="entry name" value="AMINOTRANSFERASE-LIKE PLANT MOBILE DOMAIN-CONTAINING PROTEIN"/>
    <property type="match status" value="1"/>
</dbReference>
<evidence type="ECO:0008006" key="2">
    <source>
        <dbReference type="Google" id="ProtNLM"/>
    </source>
</evidence>
<reference evidence="1" key="1">
    <citation type="submission" date="2015-06" db="UniProtKB">
        <authorList>
            <consortium name="EnsemblPlants"/>
        </authorList>
    </citation>
    <scope>IDENTIFICATION</scope>
</reference>